<keyword evidence="2" id="KW-1185">Reference proteome</keyword>
<protein>
    <submittedName>
        <fullName evidence="1">Uncharacterized protein</fullName>
    </submittedName>
</protein>
<comment type="caution">
    <text evidence="1">The sequence shown here is derived from an EMBL/GenBank/DDBJ whole genome shotgun (WGS) entry which is preliminary data.</text>
</comment>
<dbReference type="EMBL" id="PRKW01000003">
    <property type="protein sequence ID" value="PPB49428.1"/>
    <property type="molecule type" value="Genomic_DNA"/>
</dbReference>
<proteinExistence type="predicted"/>
<name>A0A2S5IXY0_9MICC</name>
<dbReference type="AlphaFoldDB" id="A0A2S5IXY0"/>
<gene>
    <name evidence="1" type="ORF">C4K88_06930</name>
</gene>
<dbReference type="Proteomes" id="UP000239297">
    <property type="component" value="Unassembled WGS sequence"/>
</dbReference>
<evidence type="ECO:0000313" key="2">
    <source>
        <dbReference type="Proteomes" id="UP000239297"/>
    </source>
</evidence>
<accession>A0A2S5IXY0</accession>
<organism evidence="1 2">
    <name type="scientific">Arthrobacter pityocampae</name>
    <dbReference type="NCBI Taxonomy" id="547334"/>
    <lineage>
        <taxon>Bacteria</taxon>
        <taxon>Bacillati</taxon>
        <taxon>Actinomycetota</taxon>
        <taxon>Actinomycetes</taxon>
        <taxon>Micrococcales</taxon>
        <taxon>Micrococcaceae</taxon>
        <taxon>Arthrobacter</taxon>
    </lineage>
</organism>
<sequence>MRNTFQSPPVDADLPAFPPFPGAPAPGVSVPGVPVLGVSALGVPVLGAPALGAPAPGVSDAAPEVRGVAPPDEERLSCSGLLLVMSLPGGGPDGVLAVILS</sequence>
<reference evidence="1 2" key="1">
    <citation type="journal article" date="2014" name="Int. J. Syst. Evol. Microbiol.">
        <title>Arthrobacter pityocampae sp. nov., isolated from Thaumetopoea pityocampa (Lep., Thaumetopoeidae).</title>
        <authorList>
            <person name="Ince I.A."/>
            <person name="Demirbag Z."/>
            <person name="Kati H."/>
        </authorList>
    </citation>
    <scope>NUCLEOTIDE SEQUENCE [LARGE SCALE GENOMIC DNA]</scope>
    <source>
        <strain evidence="1 2">Tp2</strain>
    </source>
</reference>
<evidence type="ECO:0000313" key="1">
    <source>
        <dbReference type="EMBL" id="PPB49428.1"/>
    </source>
</evidence>